<dbReference type="InParanoid" id="A0A0D2JEI3"/>
<evidence type="ECO:0000313" key="1">
    <source>
        <dbReference type="EMBL" id="KIX14036.1"/>
    </source>
</evidence>
<dbReference type="AlphaFoldDB" id="A0A0D2JEI3"/>
<comment type="caution">
    <text evidence="1">The sequence shown here is derived from an EMBL/GenBank/DDBJ whole genome shotgun (WGS) entry which is preliminary data.</text>
</comment>
<dbReference type="EMBL" id="AZAC01000013">
    <property type="protein sequence ID" value="KIX14036.1"/>
    <property type="molecule type" value="Genomic_DNA"/>
</dbReference>
<dbReference type="Proteomes" id="UP000032233">
    <property type="component" value="Unassembled WGS sequence"/>
</dbReference>
<keyword evidence="2" id="KW-1185">Reference proteome</keyword>
<proteinExistence type="predicted"/>
<name>A0A0D2JEI3_9BACT</name>
<gene>
    <name evidence="1" type="ORF">X474_10890</name>
</gene>
<organism evidence="1 2">
    <name type="scientific">Dethiosulfatarculus sandiegensis</name>
    <dbReference type="NCBI Taxonomy" id="1429043"/>
    <lineage>
        <taxon>Bacteria</taxon>
        <taxon>Pseudomonadati</taxon>
        <taxon>Thermodesulfobacteriota</taxon>
        <taxon>Desulfarculia</taxon>
        <taxon>Desulfarculales</taxon>
        <taxon>Desulfarculaceae</taxon>
        <taxon>Dethiosulfatarculus</taxon>
    </lineage>
</organism>
<protein>
    <submittedName>
        <fullName evidence="1">Uncharacterized protein</fullName>
    </submittedName>
</protein>
<sequence>MAKGLGQRVVVLKIRLKLFISPNVWGKVLELIRLI</sequence>
<reference evidence="1 2" key="1">
    <citation type="submission" date="2013-11" db="EMBL/GenBank/DDBJ databases">
        <title>Metagenomic analysis of a methanogenic consortium involved in long chain n-alkane degradation.</title>
        <authorList>
            <person name="Davidova I.A."/>
            <person name="Callaghan A.V."/>
            <person name="Wawrik B."/>
            <person name="Pruitt S."/>
            <person name="Marks C."/>
            <person name="Duncan K.E."/>
            <person name="Suflita J.M."/>
        </authorList>
    </citation>
    <scope>NUCLEOTIDE SEQUENCE [LARGE SCALE GENOMIC DNA]</scope>
    <source>
        <strain evidence="1 2">SPR</strain>
    </source>
</reference>
<accession>A0A0D2JEI3</accession>
<evidence type="ECO:0000313" key="2">
    <source>
        <dbReference type="Proteomes" id="UP000032233"/>
    </source>
</evidence>